<evidence type="ECO:0008006" key="10">
    <source>
        <dbReference type="Google" id="ProtNLM"/>
    </source>
</evidence>
<evidence type="ECO:0000256" key="5">
    <source>
        <dbReference type="ARBA" id="ARBA00023136"/>
    </source>
</evidence>
<dbReference type="GO" id="GO:0016020">
    <property type="term" value="C:membrane"/>
    <property type="evidence" value="ECO:0007669"/>
    <property type="project" value="UniProtKB-SubCell"/>
</dbReference>
<sequence>MANSASSTNGFVVLTRVFHQRGAQHFTSLQSGVVSTPPSFLGKFLKGEPTAMGTVQIMIGVVVFLFGIVTAFYASTVSSHTGIMFWGAIIYIIAGSLTVRAVKMLNPCLVKASLGMNIFSTITAGLAIILHSFDFLVPMYPYSYDCYGDDYYDNCYMKNAYKTRTLGIAGVTLVLSVLEFIVSICVSAFACKATCTTTGQVMYISNQVPPFVSTSHFSAPPLNTSEMPPFQSSVVPPAYHSSVDGLKVGRSEDLPPEYTPTQE</sequence>
<evidence type="ECO:0000256" key="1">
    <source>
        <dbReference type="ARBA" id="ARBA00004141"/>
    </source>
</evidence>
<evidence type="ECO:0000256" key="2">
    <source>
        <dbReference type="ARBA" id="ARBA00009565"/>
    </source>
</evidence>
<evidence type="ECO:0000256" key="3">
    <source>
        <dbReference type="ARBA" id="ARBA00022692"/>
    </source>
</evidence>
<feature type="transmembrane region" description="Helical" evidence="7">
    <location>
        <begin position="166"/>
        <end position="190"/>
    </location>
</feature>
<feature type="transmembrane region" description="Helical" evidence="7">
    <location>
        <begin position="114"/>
        <end position="133"/>
    </location>
</feature>
<keyword evidence="3 7" id="KW-0812">Transmembrane</keyword>
<evidence type="ECO:0000313" key="8">
    <source>
        <dbReference type="EMBL" id="KAG5271316.1"/>
    </source>
</evidence>
<dbReference type="InterPro" id="IPR030417">
    <property type="entry name" value="MS4A"/>
</dbReference>
<reference evidence="8" key="1">
    <citation type="submission" date="2020-10" db="EMBL/GenBank/DDBJ databases">
        <title>Chromosome-scale genome assembly of the Allis shad, Alosa alosa.</title>
        <authorList>
            <person name="Margot Z."/>
            <person name="Christophe K."/>
            <person name="Cabau C."/>
            <person name="Louis A."/>
            <person name="Berthelot C."/>
            <person name="Parey E."/>
            <person name="Roest Crollius H."/>
            <person name="Montfort J."/>
            <person name="Robinson-Rechavi M."/>
            <person name="Bucao C."/>
            <person name="Bouchez O."/>
            <person name="Gislard M."/>
            <person name="Lluch J."/>
            <person name="Milhes M."/>
            <person name="Lampietro C."/>
            <person name="Lopez Roques C."/>
            <person name="Donnadieu C."/>
            <person name="Braasch I."/>
            <person name="Desvignes T."/>
            <person name="Postlethwait J."/>
            <person name="Bobe J."/>
            <person name="Guiguen Y."/>
        </authorList>
    </citation>
    <scope>NUCLEOTIDE SEQUENCE</scope>
    <source>
        <strain evidence="8">M-15738</strain>
        <tissue evidence="8">Blood</tissue>
    </source>
</reference>
<dbReference type="InterPro" id="IPR007237">
    <property type="entry name" value="CD20-like"/>
</dbReference>
<dbReference type="EMBL" id="JADWDJ010000013">
    <property type="protein sequence ID" value="KAG5271316.1"/>
    <property type="molecule type" value="Genomic_DNA"/>
</dbReference>
<keyword evidence="4 7" id="KW-1133">Transmembrane helix</keyword>
<organism evidence="8 9">
    <name type="scientific">Alosa alosa</name>
    <name type="common">allis shad</name>
    <dbReference type="NCBI Taxonomy" id="278164"/>
    <lineage>
        <taxon>Eukaryota</taxon>
        <taxon>Metazoa</taxon>
        <taxon>Chordata</taxon>
        <taxon>Craniata</taxon>
        <taxon>Vertebrata</taxon>
        <taxon>Euteleostomi</taxon>
        <taxon>Actinopterygii</taxon>
        <taxon>Neopterygii</taxon>
        <taxon>Teleostei</taxon>
        <taxon>Clupei</taxon>
        <taxon>Clupeiformes</taxon>
        <taxon>Clupeoidei</taxon>
        <taxon>Clupeidae</taxon>
        <taxon>Alosa</taxon>
    </lineage>
</organism>
<feature type="region of interest" description="Disordered" evidence="6">
    <location>
        <begin position="244"/>
        <end position="263"/>
    </location>
</feature>
<dbReference type="PANTHER" id="PTHR23320:SF128">
    <property type="entry name" value="MEMBRANE-SPANNING 4-DOMAINS SUBFAMILY A MEMBER 4A"/>
    <property type="match status" value="1"/>
</dbReference>
<keyword evidence="5 7" id="KW-0472">Membrane</keyword>
<evidence type="ECO:0000256" key="6">
    <source>
        <dbReference type="SAM" id="MobiDB-lite"/>
    </source>
</evidence>
<keyword evidence="9" id="KW-1185">Reference proteome</keyword>
<evidence type="ECO:0000256" key="4">
    <source>
        <dbReference type="ARBA" id="ARBA00022989"/>
    </source>
</evidence>
<feature type="transmembrane region" description="Helical" evidence="7">
    <location>
        <begin position="83"/>
        <end position="102"/>
    </location>
</feature>
<dbReference type="Pfam" id="PF04103">
    <property type="entry name" value="CD20"/>
    <property type="match status" value="1"/>
</dbReference>
<dbReference type="PANTHER" id="PTHR23320">
    <property type="entry name" value="MEMBRANE-SPANNING 4-DOMAINS SUBFAMILY A MS4A -RELATED"/>
    <property type="match status" value="1"/>
</dbReference>
<proteinExistence type="inferred from homology"/>
<comment type="caution">
    <text evidence="8">The sequence shown here is derived from an EMBL/GenBank/DDBJ whole genome shotgun (WGS) entry which is preliminary data.</text>
</comment>
<feature type="transmembrane region" description="Helical" evidence="7">
    <location>
        <begin position="55"/>
        <end position="77"/>
    </location>
</feature>
<dbReference type="AlphaFoldDB" id="A0AAV6GEW8"/>
<gene>
    <name evidence="8" type="ORF">AALO_G00178370</name>
</gene>
<name>A0AAV6GEW8_9TELE</name>
<evidence type="ECO:0000256" key="7">
    <source>
        <dbReference type="SAM" id="Phobius"/>
    </source>
</evidence>
<comment type="similarity">
    <text evidence="2">Belongs to the MS4A family.</text>
</comment>
<evidence type="ECO:0000313" key="9">
    <source>
        <dbReference type="Proteomes" id="UP000823561"/>
    </source>
</evidence>
<protein>
    <recommendedName>
        <fullName evidence="10">Membrane-spanning 4-domains subfamily A member 4A</fullName>
    </recommendedName>
</protein>
<comment type="subcellular location">
    <subcellularLocation>
        <location evidence="1">Membrane</location>
        <topology evidence="1">Multi-pass membrane protein</topology>
    </subcellularLocation>
</comment>
<accession>A0AAV6GEW8</accession>
<dbReference type="Proteomes" id="UP000823561">
    <property type="component" value="Chromosome 13"/>
</dbReference>